<evidence type="ECO:0000256" key="2">
    <source>
        <dbReference type="SAM" id="Phobius"/>
    </source>
</evidence>
<evidence type="ECO:0000313" key="3">
    <source>
        <dbReference type="EMBL" id="KZZ97878.1"/>
    </source>
</evidence>
<dbReference type="Proteomes" id="UP000242877">
    <property type="component" value="Unassembled WGS sequence"/>
</dbReference>
<dbReference type="AlphaFoldDB" id="A0A168DLM7"/>
<accession>A0A168DLM7</accession>
<organism evidence="3 4">
    <name type="scientific">Ascosphaera apis ARSEF 7405</name>
    <dbReference type="NCBI Taxonomy" id="392613"/>
    <lineage>
        <taxon>Eukaryota</taxon>
        <taxon>Fungi</taxon>
        <taxon>Dikarya</taxon>
        <taxon>Ascomycota</taxon>
        <taxon>Pezizomycotina</taxon>
        <taxon>Eurotiomycetes</taxon>
        <taxon>Eurotiomycetidae</taxon>
        <taxon>Onygenales</taxon>
        <taxon>Ascosphaeraceae</taxon>
        <taxon>Ascosphaera</taxon>
    </lineage>
</organism>
<keyword evidence="2" id="KW-0812">Transmembrane</keyword>
<evidence type="ECO:0000313" key="4">
    <source>
        <dbReference type="Proteomes" id="UP000242877"/>
    </source>
</evidence>
<gene>
    <name evidence="3" type="ORF">AAP_00139</name>
</gene>
<feature type="transmembrane region" description="Helical" evidence="2">
    <location>
        <begin position="146"/>
        <end position="168"/>
    </location>
</feature>
<feature type="compositionally biased region" description="Basic and acidic residues" evidence="1">
    <location>
        <begin position="203"/>
        <end position="219"/>
    </location>
</feature>
<feature type="region of interest" description="Disordered" evidence="1">
    <location>
        <begin position="184"/>
        <end position="228"/>
    </location>
</feature>
<dbReference type="EMBL" id="AZGZ01000001">
    <property type="protein sequence ID" value="KZZ97878.1"/>
    <property type="molecule type" value="Genomic_DNA"/>
</dbReference>
<reference evidence="3 4" key="1">
    <citation type="journal article" date="2016" name="Genome Biol. Evol.">
        <title>Divergent and convergent evolution of fungal pathogenicity.</title>
        <authorList>
            <person name="Shang Y."/>
            <person name="Xiao G."/>
            <person name="Zheng P."/>
            <person name="Cen K."/>
            <person name="Zhan S."/>
            <person name="Wang C."/>
        </authorList>
    </citation>
    <scope>NUCLEOTIDE SEQUENCE [LARGE SCALE GENOMIC DNA]</scope>
    <source>
        <strain evidence="3 4">ARSEF 7405</strain>
    </source>
</reference>
<sequence length="417" mass="46141">MGNKVSSLTGVRSSHFYEPGNAVNEIWLGDFELISHLPFGAPDIDQTGFQKGTHYPMIPWKPFIIPLSGGNDGSVQDGTIADTSANLAAQSDTKIAKRTIDSVLTSTSNGPYRETIRQFLGGIKGKISSSPTARLLHLPNTLEVDFVCWLVMQFLAVIALLIPLWLAVDMLVRAFETPWADEEESQEHISQQYADNETGSSDALDREKWDNCNNRHDTDGSQSTHTGTDTFASTITRASIGTIFYFLAIILIRAHDIAMHISPECISILTAPRIMHHKPSSPSGPNQSIRQYPSPPAAACPAILPSYLEDMDRYISGHWSGPFRALMTSLCVLAVFAVGCLWSDVILLLADRRKRRSVEQTQDQGQMCKESTPKSRWYDDHDILLGMLDESDGTGETDRRTPERITDSSDAIWTLVS</sequence>
<keyword evidence="2" id="KW-0472">Membrane</keyword>
<dbReference type="OrthoDB" id="4486746at2759"/>
<proteinExistence type="predicted"/>
<protein>
    <submittedName>
        <fullName evidence="3">Uncharacterized protein</fullName>
    </submittedName>
</protein>
<dbReference type="VEuPathDB" id="FungiDB:AAP_00139"/>
<feature type="compositionally biased region" description="Polar residues" evidence="1">
    <location>
        <begin position="188"/>
        <end position="201"/>
    </location>
</feature>
<keyword evidence="2" id="KW-1133">Transmembrane helix</keyword>
<comment type="caution">
    <text evidence="3">The sequence shown here is derived from an EMBL/GenBank/DDBJ whole genome shotgun (WGS) entry which is preliminary data.</text>
</comment>
<evidence type="ECO:0000256" key="1">
    <source>
        <dbReference type="SAM" id="MobiDB-lite"/>
    </source>
</evidence>
<name>A0A168DLM7_9EURO</name>
<feature type="transmembrane region" description="Helical" evidence="2">
    <location>
        <begin position="326"/>
        <end position="350"/>
    </location>
</feature>
<keyword evidence="4" id="KW-1185">Reference proteome</keyword>